<sequence length="268" mass="30424">MSIKQAFTQRHKMYWNRYARTAIEAGRVLRHIMLNFLCLHAAFGNPKVFEDKIGPFFSELEEQGKVKLHYPCGPYEMSLECVNRIKGRDTSMWIFPDPPNYCWTNDANVDVHNFGVAQPGLRVTAAAVDDAIEYITEHIIPTMGPFDGVVAYSESGMVATRLAQKHKSIKCAVIFCGVASTDKSMTESDFAPKNDAERIPIHSLHIYGLKDMFKESAVIMHSYYAQDKARMLQHSKGHTVPSDPRNQQKIRKCVADFLTAVQFDVDRM</sequence>
<organism evidence="3 4">
    <name type="scientific">Viridothelium virens</name>
    <name type="common">Speckled blister lichen</name>
    <name type="synonym">Trypethelium virens</name>
    <dbReference type="NCBI Taxonomy" id="1048519"/>
    <lineage>
        <taxon>Eukaryota</taxon>
        <taxon>Fungi</taxon>
        <taxon>Dikarya</taxon>
        <taxon>Ascomycota</taxon>
        <taxon>Pezizomycotina</taxon>
        <taxon>Dothideomycetes</taxon>
        <taxon>Dothideomycetes incertae sedis</taxon>
        <taxon>Trypetheliales</taxon>
        <taxon>Trypetheliaceae</taxon>
        <taxon>Viridothelium</taxon>
    </lineage>
</organism>
<dbReference type="GO" id="GO:0019748">
    <property type="term" value="P:secondary metabolic process"/>
    <property type="evidence" value="ECO:0007669"/>
    <property type="project" value="TreeGrafter"/>
</dbReference>
<keyword evidence="4" id="KW-1185">Reference proteome</keyword>
<proteinExistence type="predicted"/>
<dbReference type="SUPFAM" id="SSF53474">
    <property type="entry name" value="alpha/beta-Hydrolases"/>
    <property type="match status" value="1"/>
</dbReference>
<dbReference type="InterPro" id="IPR050593">
    <property type="entry name" value="LovG"/>
</dbReference>
<gene>
    <name evidence="3" type="ORF">EV356DRAFT_176149</name>
</gene>
<dbReference type="Pfam" id="PF03959">
    <property type="entry name" value="FSH1"/>
    <property type="match status" value="1"/>
</dbReference>
<feature type="domain" description="Serine hydrolase" evidence="2">
    <location>
        <begin position="35"/>
        <end position="249"/>
    </location>
</feature>
<dbReference type="OrthoDB" id="414698at2759"/>
<evidence type="ECO:0000313" key="3">
    <source>
        <dbReference type="EMBL" id="KAF2234251.1"/>
    </source>
</evidence>
<evidence type="ECO:0000256" key="1">
    <source>
        <dbReference type="ARBA" id="ARBA00022801"/>
    </source>
</evidence>
<protein>
    <recommendedName>
        <fullName evidence="2">Serine hydrolase domain-containing protein</fullName>
    </recommendedName>
</protein>
<dbReference type="Gene3D" id="3.40.50.1820">
    <property type="entry name" value="alpha/beta hydrolase"/>
    <property type="match status" value="1"/>
</dbReference>
<dbReference type="InterPro" id="IPR029058">
    <property type="entry name" value="AB_hydrolase_fold"/>
</dbReference>
<dbReference type="GO" id="GO:0005737">
    <property type="term" value="C:cytoplasm"/>
    <property type="evidence" value="ECO:0007669"/>
    <property type="project" value="TreeGrafter"/>
</dbReference>
<dbReference type="AlphaFoldDB" id="A0A6A6H8W9"/>
<reference evidence="3" key="1">
    <citation type="journal article" date="2020" name="Stud. Mycol.">
        <title>101 Dothideomycetes genomes: a test case for predicting lifestyles and emergence of pathogens.</title>
        <authorList>
            <person name="Haridas S."/>
            <person name="Albert R."/>
            <person name="Binder M."/>
            <person name="Bloem J."/>
            <person name="Labutti K."/>
            <person name="Salamov A."/>
            <person name="Andreopoulos B."/>
            <person name="Baker S."/>
            <person name="Barry K."/>
            <person name="Bills G."/>
            <person name="Bluhm B."/>
            <person name="Cannon C."/>
            <person name="Castanera R."/>
            <person name="Culley D."/>
            <person name="Daum C."/>
            <person name="Ezra D."/>
            <person name="Gonzalez J."/>
            <person name="Henrissat B."/>
            <person name="Kuo A."/>
            <person name="Liang C."/>
            <person name="Lipzen A."/>
            <person name="Lutzoni F."/>
            <person name="Magnuson J."/>
            <person name="Mondo S."/>
            <person name="Nolan M."/>
            <person name="Ohm R."/>
            <person name="Pangilinan J."/>
            <person name="Park H.-J."/>
            <person name="Ramirez L."/>
            <person name="Alfaro M."/>
            <person name="Sun H."/>
            <person name="Tritt A."/>
            <person name="Yoshinaga Y."/>
            <person name="Zwiers L.-H."/>
            <person name="Turgeon B."/>
            <person name="Goodwin S."/>
            <person name="Spatafora J."/>
            <person name="Crous P."/>
            <person name="Grigoriev I."/>
        </authorList>
    </citation>
    <scope>NUCLEOTIDE SEQUENCE</scope>
    <source>
        <strain evidence="3">Tuck. ex Michener</strain>
    </source>
</reference>
<keyword evidence="1" id="KW-0378">Hydrolase</keyword>
<name>A0A6A6H8W9_VIRVR</name>
<accession>A0A6A6H8W9</accession>
<dbReference type="GO" id="GO:0005634">
    <property type="term" value="C:nucleus"/>
    <property type="evidence" value="ECO:0007669"/>
    <property type="project" value="TreeGrafter"/>
</dbReference>
<dbReference type="GO" id="GO:0016787">
    <property type="term" value="F:hydrolase activity"/>
    <property type="evidence" value="ECO:0007669"/>
    <property type="project" value="UniProtKB-KW"/>
</dbReference>
<evidence type="ECO:0000259" key="2">
    <source>
        <dbReference type="Pfam" id="PF03959"/>
    </source>
</evidence>
<dbReference type="PANTHER" id="PTHR48070">
    <property type="entry name" value="ESTERASE OVCA2"/>
    <property type="match status" value="1"/>
</dbReference>
<dbReference type="InterPro" id="IPR005645">
    <property type="entry name" value="FSH-like_dom"/>
</dbReference>
<dbReference type="Proteomes" id="UP000800092">
    <property type="component" value="Unassembled WGS sequence"/>
</dbReference>
<dbReference type="EMBL" id="ML991800">
    <property type="protein sequence ID" value="KAF2234251.1"/>
    <property type="molecule type" value="Genomic_DNA"/>
</dbReference>
<evidence type="ECO:0000313" key="4">
    <source>
        <dbReference type="Proteomes" id="UP000800092"/>
    </source>
</evidence>
<dbReference type="PANTHER" id="PTHR48070:SF4">
    <property type="entry name" value="ESTERASE ALNB"/>
    <property type="match status" value="1"/>
</dbReference>